<dbReference type="EMBL" id="JBJUIK010000004">
    <property type="protein sequence ID" value="KAL3530110.1"/>
    <property type="molecule type" value="Genomic_DNA"/>
</dbReference>
<dbReference type="GO" id="GO:0046872">
    <property type="term" value="F:metal ion binding"/>
    <property type="evidence" value="ECO:0007669"/>
    <property type="project" value="UniProtKB-KW"/>
</dbReference>
<evidence type="ECO:0000256" key="2">
    <source>
        <dbReference type="ARBA" id="ARBA00023004"/>
    </source>
</evidence>
<keyword evidence="1 3" id="KW-0479">Metal-binding</keyword>
<evidence type="ECO:0000256" key="1">
    <source>
        <dbReference type="ARBA" id="ARBA00022723"/>
    </source>
</evidence>
<dbReference type="InterPro" id="IPR050295">
    <property type="entry name" value="Plant_2OG-oxidoreductases"/>
</dbReference>
<feature type="domain" description="Fe2OG dioxygenase" evidence="4">
    <location>
        <begin position="68"/>
        <end position="166"/>
    </location>
</feature>
<evidence type="ECO:0000259" key="4">
    <source>
        <dbReference type="PROSITE" id="PS51471"/>
    </source>
</evidence>
<reference evidence="5 6" key="1">
    <citation type="submission" date="2024-11" db="EMBL/GenBank/DDBJ databases">
        <title>A near-complete genome assembly of Cinchona calisaya.</title>
        <authorList>
            <person name="Lian D.C."/>
            <person name="Zhao X.W."/>
            <person name="Wei L."/>
        </authorList>
    </citation>
    <scope>NUCLEOTIDE SEQUENCE [LARGE SCALE GENOMIC DNA]</scope>
    <source>
        <tissue evidence="5">Nenye</tissue>
    </source>
</reference>
<dbReference type="GO" id="GO:0016491">
    <property type="term" value="F:oxidoreductase activity"/>
    <property type="evidence" value="ECO:0007669"/>
    <property type="project" value="UniProtKB-KW"/>
</dbReference>
<accession>A0ABD3AHE0</accession>
<comment type="similarity">
    <text evidence="3">Belongs to the iron/ascorbate-dependent oxidoreductase family.</text>
</comment>
<dbReference type="PANTHER" id="PTHR47991">
    <property type="entry name" value="OXOGLUTARATE/IRON-DEPENDENT DIOXYGENASE"/>
    <property type="match status" value="1"/>
</dbReference>
<evidence type="ECO:0000256" key="3">
    <source>
        <dbReference type="RuleBase" id="RU003682"/>
    </source>
</evidence>
<dbReference type="PROSITE" id="PS51471">
    <property type="entry name" value="FE2OG_OXY"/>
    <property type="match status" value="1"/>
</dbReference>
<evidence type="ECO:0000313" key="6">
    <source>
        <dbReference type="Proteomes" id="UP001630127"/>
    </source>
</evidence>
<dbReference type="Gene3D" id="2.60.120.330">
    <property type="entry name" value="B-lactam Antibiotic, Isopenicillin N Synthase, Chain"/>
    <property type="match status" value="1"/>
</dbReference>
<dbReference type="Proteomes" id="UP001630127">
    <property type="component" value="Unassembled WGS sequence"/>
</dbReference>
<organism evidence="5 6">
    <name type="scientific">Cinchona calisaya</name>
    <dbReference type="NCBI Taxonomy" id="153742"/>
    <lineage>
        <taxon>Eukaryota</taxon>
        <taxon>Viridiplantae</taxon>
        <taxon>Streptophyta</taxon>
        <taxon>Embryophyta</taxon>
        <taxon>Tracheophyta</taxon>
        <taxon>Spermatophyta</taxon>
        <taxon>Magnoliopsida</taxon>
        <taxon>eudicotyledons</taxon>
        <taxon>Gunneridae</taxon>
        <taxon>Pentapetalae</taxon>
        <taxon>asterids</taxon>
        <taxon>lamiids</taxon>
        <taxon>Gentianales</taxon>
        <taxon>Rubiaceae</taxon>
        <taxon>Cinchonoideae</taxon>
        <taxon>Cinchoneae</taxon>
        <taxon>Cinchona</taxon>
    </lineage>
</organism>
<evidence type="ECO:0000313" key="5">
    <source>
        <dbReference type="EMBL" id="KAL3530110.1"/>
    </source>
</evidence>
<comment type="caution">
    <text evidence="5">The sequence shown here is derived from an EMBL/GenBank/DDBJ whole genome shotgun (WGS) entry which is preliminary data.</text>
</comment>
<keyword evidence="3" id="KW-0560">Oxidoreductase</keyword>
<sequence length="215" mass="24131">MVDAMNVGQEFFGLPAKDKERLCHDSTKFGQKGCKNSSQVGASLVDENSNTGGILCNTTFIHWNWRDTLQHHFHPLESYASSWPEKSTRYRHCDPTLITLIQQDVYGLQLLKDGQWLGVEPLSNAFVVNMSLLLEVISNGKLKLGMHRVVTNSVCSRTSLAISVSYPYDGSIQLAKSLISPTNPPLYGAFQYKDFLEFLFANNAECETAMKYLKL</sequence>
<name>A0ABD3AHE0_9GENT</name>
<dbReference type="InterPro" id="IPR005123">
    <property type="entry name" value="Oxoglu/Fe-dep_dioxygenase_dom"/>
</dbReference>
<protein>
    <recommendedName>
        <fullName evidence="4">Fe2OG dioxygenase domain-containing protein</fullName>
    </recommendedName>
</protein>
<dbReference type="InterPro" id="IPR027443">
    <property type="entry name" value="IPNS-like_sf"/>
</dbReference>
<dbReference type="InterPro" id="IPR044861">
    <property type="entry name" value="IPNS-like_FE2OG_OXY"/>
</dbReference>
<dbReference type="SUPFAM" id="SSF51197">
    <property type="entry name" value="Clavaminate synthase-like"/>
    <property type="match status" value="1"/>
</dbReference>
<keyword evidence="2 3" id="KW-0408">Iron</keyword>
<proteinExistence type="inferred from homology"/>
<dbReference type="AlphaFoldDB" id="A0ABD3AHE0"/>
<keyword evidence="6" id="KW-1185">Reference proteome</keyword>
<gene>
    <name evidence="5" type="ORF">ACH5RR_009432</name>
</gene>
<dbReference type="Pfam" id="PF03171">
    <property type="entry name" value="2OG-FeII_Oxy"/>
    <property type="match status" value="1"/>
</dbReference>